<dbReference type="EC" id="5.3.1.23" evidence="3"/>
<dbReference type="PANTHER" id="PTHR43475">
    <property type="entry name" value="METHYLTHIORIBOSE-1-PHOSPHATE ISOMERASE"/>
    <property type="match status" value="1"/>
</dbReference>
<dbReference type="RefSeq" id="WP_054937353.1">
    <property type="nucleotide sequence ID" value="NZ_PVXL01000023.1"/>
</dbReference>
<dbReference type="NCBIfam" id="NF004326">
    <property type="entry name" value="PRK05720.1"/>
    <property type="match status" value="1"/>
</dbReference>
<protein>
    <submittedName>
        <fullName evidence="3">Methylthioribose-1-phosphate isomerase</fullName>
        <ecNumber evidence="3">5.3.1.23</ecNumber>
    </submittedName>
</protein>
<evidence type="ECO:0000313" key="3">
    <source>
        <dbReference type="EMBL" id="PRR76100.1"/>
    </source>
</evidence>
<dbReference type="InterPro" id="IPR027363">
    <property type="entry name" value="M1Pi_N"/>
</dbReference>
<dbReference type="GO" id="GO:0019509">
    <property type="term" value="P:L-methionine salvage from methylthioadenosine"/>
    <property type="evidence" value="ECO:0007669"/>
    <property type="project" value="TreeGrafter"/>
</dbReference>
<dbReference type="Gene3D" id="3.40.50.10470">
    <property type="entry name" value="Translation initiation factor eif-2b, domain 2"/>
    <property type="match status" value="1"/>
</dbReference>
<dbReference type="Proteomes" id="UP000239430">
    <property type="component" value="Unassembled WGS sequence"/>
</dbReference>
<name>A0A9X7J617_9FIRM</name>
<evidence type="ECO:0000256" key="1">
    <source>
        <dbReference type="ARBA" id="ARBA00009117"/>
    </source>
</evidence>
<dbReference type="InterPro" id="IPR037171">
    <property type="entry name" value="NagB/RpiA_transferase-like"/>
</dbReference>
<reference evidence="3 4" key="1">
    <citation type="submission" date="2018-03" db="EMBL/GenBank/DDBJ databases">
        <title>Genome sequence of Moorella stamsii DSM 26217.</title>
        <authorList>
            <person name="Poehlein A."/>
            <person name="Daniel R."/>
        </authorList>
    </citation>
    <scope>NUCLEOTIDE SEQUENCE [LARGE SCALE GENOMIC DNA]</scope>
    <source>
        <strain evidence="4">DSM 26217</strain>
    </source>
</reference>
<evidence type="ECO:0000313" key="4">
    <source>
        <dbReference type="Proteomes" id="UP000239430"/>
    </source>
</evidence>
<comment type="caution">
    <text evidence="3">The sequence shown here is derived from an EMBL/GenBank/DDBJ whole genome shotgun (WGS) entry which is preliminary data.</text>
</comment>
<sequence length="354" mass="39175">MLDLEIRDNLPLLIHPDLWMRLEENKLLILDRRKLPRQIEFITCQDYEDVARSIEDMVVQGAVDLAITAGYGLLLAAQKKQKEMREAQAEGLRQAAMRLKNTRPTGHYLASMINKLLDIGLNALAEGQEADGAIHSALRELIKARDDAAQSTGRFAETILENGDTIMTHCFAATVLLYMLMFAQENGKAIKVFATETRPYLQGQRLTSFAIKQLGIPVTLITDNMPAYCMAQGLITKVFTAADRIAMDGSAANKVGTLQYAIIAHYHRIPFYIFGYCGPDAHTAKGTDIPIEERDPEEVLSFAGQRIAADGVKGFYPAFDVTPPTLISGIITDRGIFPAHLIKNYLAAPENPLI</sequence>
<evidence type="ECO:0000256" key="2">
    <source>
        <dbReference type="ARBA" id="ARBA00023235"/>
    </source>
</evidence>
<dbReference type="AlphaFoldDB" id="A0A9X7J617"/>
<comment type="similarity">
    <text evidence="1">Belongs to the eIF-2B alpha/beta/delta subunits family. MtnA subfamily.</text>
</comment>
<dbReference type="EMBL" id="PVXL01000023">
    <property type="protein sequence ID" value="PRR76100.1"/>
    <property type="molecule type" value="Genomic_DNA"/>
</dbReference>
<keyword evidence="4" id="KW-1185">Reference proteome</keyword>
<proteinExistence type="inferred from homology"/>
<dbReference type="GO" id="GO:0046523">
    <property type="term" value="F:S-methyl-5-thioribose-1-phosphate isomerase activity"/>
    <property type="evidence" value="ECO:0007669"/>
    <property type="project" value="UniProtKB-EC"/>
</dbReference>
<accession>A0A9X7J617</accession>
<dbReference type="Pfam" id="PF01008">
    <property type="entry name" value="IF-2B"/>
    <property type="match status" value="1"/>
</dbReference>
<dbReference type="InterPro" id="IPR000649">
    <property type="entry name" value="IF-2B-related"/>
</dbReference>
<keyword evidence="2 3" id="KW-0413">Isomerase</keyword>
<dbReference type="InterPro" id="IPR042529">
    <property type="entry name" value="IF_2B-like_C"/>
</dbReference>
<dbReference type="PANTHER" id="PTHR43475:SF1">
    <property type="entry name" value="METHYLTHIORIBOSE-1-PHOSPHATE ISOMERASE"/>
    <property type="match status" value="1"/>
</dbReference>
<dbReference type="Gene3D" id="1.20.120.420">
    <property type="entry name" value="translation initiation factor eif-2b, domain 1"/>
    <property type="match status" value="1"/>
</dbReference>
<dbReference type="NCBIfam" id="TIGR00524">
    <property type="entry name" value="eIF-2B_rel"/>
    <property type="match status" value="1"/>
</dbReference>
<dbReference type="InterPro" id="IPR011559">
    <property type="entry name" value="Initiation_fac_2B_a/b/d"/>
</dbReference>
<dbReference type="SUPFAM" id="SSF100950">
    <property type="entry name" value="NagB/RpiA/CoA transferase-like"/>
    <property type="match status" value="1"/>
</dbReference>
<organism evidence="3 4">
    <name type="scientific">Neomoorella stamsii</name>
    <dbReference type="NCBI Taxonomy" id="1266720"/>
    <lineage>
        <taxon>Bacteria</taxon>
        <taxon>Bacillati</taxon>
        <taxon>Bacillota</taxon>
        <taxon>Clostridia</taxon>
        <taxon>Neomoorellales</taxon>
        <taxon>Neomoorellaceae</taxon>
        <taxon>Neomoorella</taxon>
    </lineage>
</organism>
<gene>
    <name evidence="3" type="primary">mtnA_2</name>
    <name evidence="3" type="ORF">MOST_07210</name>
</gene>